<proteinExistence type="predicted"/>
<dbReference type="AlphaFoldDB" id="A0A5P1EFI5"/>
<evidence type="ECO:0000313" key="2">
    <source>
        <dbReference type="EMBL" id="ONK64533.1"/>
    </source>
</evidence>
<dbReference type="EMBL" id="CM007387">
    <property type="protein sequence ID" value="ONK64533.1"/>
    <property type="molecule type" value="Genomic_DNA"/>
</dbReference>
<dbReference type="Gramene" id="ONK64533">
    <property type="protein sequence ID" value="ONK64533"/>
    <property type="gene ID" value="A4U43_C07F27090"/>
</dbReference>
<protein>
    <submittedName>
        <fullName evidence="2">Uncharacterized protein</fullName>
    </submittedName>
</protein>
<gene>
    <name evidence="2" type="ORF">A4U43_C07F27090</name>
</gene>
<keyword evidence="3" id="KW-1185">Reference proteome</keyword>
<evidence type="ECO:0000313" key="3">
    <source>
        <dbReference type="Proteomes" id="UP000243459"/>
    </source>
</evidence>
<feature type="region of interest" description="Disordered" evidence="1">
    <location>
        <begin position="15"/>
        <end position="73"/>
    </location>
</feature>
<name>A0A5P1EFI5_ASPOF</name>
<evidence type="ECO:0000256" key="1">
    <source>
        <dbReference type="SAM" id="MobiDB-lite"/>
    </source>
</evidence>
<organism evidence="2 3">
    <name type="scientific">Asparagus officinalis</name>
    <name type="common">Garden asparagus</name>
    <dbReference type="NCBI Taxonomy" id="4686"/>
    <lineage>
        <taxon>Eukaryota</taxon>
        <taxon>Viridiplantae</taxon>
        <taxon>Streptophyta</taxon>
        <taxon>Embryophyta</taxon>
        <taxon>Tracheophyta</taxon>
        <taxon>Spermatophyta</taxon>
        <taxon>Magnoliopsida</taxon>
        <taxon>Liliopsida</taxon>
        <taxon>Asparagales</taxon>
        <taxon>Asparagaceae</taxon>
        <taxon>Asparagoideae</taxon>
        <taxon>Asparagus</taxon>
    </lineage>
</organism>
<feature type="region of interest" description="Disordered" evidence="1">
    <location>
        <begin position="89"/>
        <end position="108"/>
    </location>
</feature>
<sequence length="108" mass="11264">MGGKFKKIWGRRGCVLGDSSPVVERGRSRSRNRGSLSSQSDDDQGGKTGKGKARLNSGGGGRSRREVVGGVGVERSTAMAKGFGAISEQGRGARRVAVRGSEELDLVS</sequence>
<reference evidence="3" key="1">
    <citation type="journal article" date="2017" name="Nat. Commun.">
        <title>The asparagus genome sheds light on the origin and evolution of a young Y chromosome.</title>
        <authorList>
            <person name="Harkess A."/>
            <person name="Zhou J."/>
            <person name="Xu C."/>
            <person name="Bowers J.E."/>
            <person name="Van der Hulst R."/>
            <person name="Ayyampalayam S."/>
            <person name="Mercati F."/>
            <person name="Riccardi P."/>
            <person name="McKain M.R."/>
            <person name="Kakrana A."/>
            <person name="Tang H."/>
            <person name="Ray J."/>
            <person name="Groenendijk J."/>
            <person name="Arikit S."/>
            <person name="Mathioni S.M."/>
            <person name="Nakano M."/>
            <person name="Shan H."/>
            <person name="Telgmann-Rauber A."/>
            <person name="Kanno A."/>
            <person name="Yue Z."/>
            <person name="Chen H."/>
            <person name="Li W."/>
            <person name="Chen Y."/>
            <person name="Xu X."/>
            <person name="Zhang Y."/>
            <person name="Luo S."/>
            <person name="Chen H."/>
            <person name="Gao J."/>
            <person name="Mao Z."/>
            <person name="Pires J.C."/>
            <person name="Luo M."/>
            <person name="Kudrna D."/>
            <person name="Wing R.A."/>
            <person name="Meyers B.C."/>
            <person name="Yi K."/>
            <person name="Kong H."/>
            <person name="Lavrijsen P."/>
            <person name="Sunseri F."/>
            <person name="Falavigna A."/>
            <person name="Ye Y."/>
            <person name="Leebens-Mack J.H."/>
            <person name="Chen G."/>
        </authorList>
    </citation>
    <scope>NUCLEOTIDE SEQUENCE [LARGE SCALE GENOMIC DNA]</scope>
    <source>
        <strain evidence="3">cv. DH0086</strain>
    </source>
</reference>
<accession>A0A5P1EFI5</accession>
<dbReference type="Proteomes" id="UP000243459">
    <property type="component" value="Chromosome 7"/>
</dbReference>